<keyword evidence="6" id="KW-0539">Nucleus</keyword>
<evidence type="ECO:0000256" key="7">
    <source>
        <dbReference type="SAM" id="MobiDB-lite"/>
    </source>
</evidence>
<dbReference type="EMBL" id="DS995701">
    <property type="protein sequence ID" value="EEQ27467.1"/>
    <property type="molecule type" value="Genomic_DNA"/>
</dbReference>
<dbReference type="OMA" id="RCYSEYV"/>
<dbReference type="SMART" id="SM00066">
    <property type="entry name" value="GAL4"/>
    <property type="match status" value="1"/>
</dbReference>
<feature type="domain" description="Zn(2)-C6 fungal-type" evidence="8">
    <location>
        <begin position="32"/>
        <end position="64"/>
    </location>
</feature>
<dbReference type="VEuPathDB" id="FungiDB:MCYG_00355"/>
<evidence type="ECO:0000256" key="2">
    <source>
        <dbReference type="ARBA" id="ARBA00022723"/>
    </source>
</evidence>
<name>C5FC44_ARTOC</name>
<dbReference type="InterPro" id="IPR051089">
    <property type="entry name" value="prtT"/>
</dbReference>
<dbReference type="SUPFAM" id="SSF57701">
    <property type="entry name" value="Zn2/Cys6 DNA-binding domain"/>
    <property type="match status" value="1"/>
</dbReference>
<dbReference type="STRING" id="554155.C5FC44"/>
<dbReference type="Proteomes" id="UP000002035">
    <property type="component" value="Unassembled WGS sequence"/>
</dbReference>
<keyword evidence="3" id="KW-0805">Transcription regulation</keyword>
<evidence type="ECO:0000313" key="10">
    <source>
        <dbReference type="Proteomes" id="UP000002035"/>
    </source>
</evidence>
<dbReference type="AlphaFoldDB" id="C5FC44"/>
<dbReference type="Pfam" id="PF00172">
    <property type="entry name" value="Zn_clus"/>
    <property type="match status" value="1"/>
</dbReference>
<organism evidence="9 10">
    <name type="scientific">Arthroderma otae (strain ATCC MYA-4605 / CBS 113480)</name>
    <name type="common">Microsporum canis</name>
    <dbReference type="NCBI Taxonomy" id="554155"/>
    <lineage>
        <taxon>Eukaryota</taxon>
        <taxon>Fungi</taxon>
        <taxon>Dikarya</taxon>
        <taxon>Ascomycota</taxon>
        <taxon>Pezizomycotina</taxon>
        <taxon>Eurotiomycetes</taxon>
        <taxon>Eurotiomycetidae</taxon>
        <taxon>Onygenales</taxon>
        <taxon>Arthrodermataceae</taxon>
        <taxon>Microsporum</taxon>
    </lineage>
</organism>
<keyword evidence="2" id="KW-0479">Metal-binding</keyword>
<evidence type="ECO:0000256" key="6">
    <source>
        <dbReference type="ARBA" id="ARBA00023242"/>
    </source>
</evidence>
<protein>
    <recommendedName>
        <fullName evidence="8">Zn(2)-C6 fungal-type domain-containing protein</fullName>
    </recommendedName>
</protein>
<dbReference type="GO" id="GO:0000976">
    <property type="term" value="F:transcription cis-regulatory region binding"/>
    <property type="evidence" value="ECO:0007669"/>
    <property type="project" value="TreeGrafter"/>
</dbReference>
<dbReference type="PROSITE" id="PS50048">
    <property type="entry name" value="ZN2_CY6_FUNGAL_2"/>
    <property type="match status" value="1"/>
</dbReference>
<accession>C5FC44</accession>
<dbReference type="eggNOG" id="ENOG502QW6D">
    <property type="taxonomic scope" value="Eukaryota"/>
</dbReference>
<evidence type="ECO:0000256" key="4">
    <source>
        <dbReference type="ARBA" id="ARBA00023125"/>
    </source>
</evidence>
<dbReference type="Gene3D" id="4.10.240.10">
    <property type="entry name" value="Zn(2)-C6 fungal-type DNA-binding domain"/>
    <property type="match status" value="1"/>
</dbReference>
<dbReference type="RefSeq" id="XP_002850251.1">
    <property type="nucleotide sequence ID" value="XM_002850205.1"/>
</dbReference>
<proteinExistence type="predicted"/>
<dbReference type="GO" id="GO:0000981">
    <property type="term" value="F:DNA-binding transcription factor activity, RNA polymerase II-specific"/>
    <property type="evidence" value="ECO:0007669"/>
    <property type="project" value="InterPro"/>
</dbReference>
<comment type="subcellular location">
    <subcellularLocation>
        <location evidence="1">Nucleus</location>
    </subcellularLocation>
</comment>
<dbReference type="SMART" id="SM00906">
    <property type="entry name" value="Fungal_trans"/>
    <property type="match status" value="1"/>
</dbReference>
<dbReference type="InterPro" id="IPR036864">
    <property type="entry name" value="Zn2-C6_fun-type_DNA-bd_sf"/>
</dbReference>
<dbReference type="CDD" id="cd12148">
    <property type="entry name" value="fungal_TF_MHR"/>
    <property type="match status" value="1"/>
</dbReference>
<keyword evidence="4" id="KW-0238">DNA-binding</keyword>
<evidence type="ECO:0000259" key="8">
    <source>
        <dbReference type="PROSITE" id="PS50048"/>
    </source>
</evidence>
<evidence type="ECO:0000313" key="9">
    <source>
        <dbReference type="EMBL" id="EEQ27467.1"/>
    </source>
</evidence>
<dbReference type="PANTHER" id="PTHR31845">
    <property type="entry name" value="FINGER DOMAIN PROTEIN, PUTATIVE-RELATED"/>
    <property type="match status" value="1"/>
</dbReference>
<dbReference type="GO" id="GO:0005634">
    <property type="term" value="C:nucleus"/>
    <property type="evidence" value="ECO:0007669"/>
    <property type="project" value="UniProtKB-SubCell"/>
</dbReference>
<dbReference type="GO" id="GO:0006351">
    <property type="term" value="P:DNA-templated transcription"/>
    <property type="evidence" value="ECO:0007669"/>
    <property type="project" value="InterPro"/>
</dbReference>
<dbReference type="GeneID" id="9225312"/>
<keyword evidence="5" id="KW-0804">Transcription</keyword>
<dbReference type="CDD" id="cd00067">
    <property type="entry name" value="GAL4"/>
    <property type="match status" value="1"/>
</dbReference>
<dbReference type="GO" id="GO:0008270">
    <property type="term" value="F:zinc ion binding"/>
    <property type="evidence" value="ECO:0007669"/>
    <property type="project" value="InterPro"/>
</dbReference>
<keyword evidence="10" id="KW-1185">Reference proteome</keyword>
<dbReference type="InterPro" id="IPR007219">
    <property type="entry name" value="XnlR_reg_dom"/>
</dbReference>
<dbReference type="PROSITE" id="PS00463">
    <property type="entry name" value="ZN2_CY6_FUNGAL_1"/>
    <property type="match status" value="1"/>
</dbReference>
<reference evidence="10" key="1">
    <citation type="journal article" date="2012" name="MBio">
        <title>Comparative genome analysis of Trichophyton rubrum and related dermatophytes reveals candidate genes involved in infection.</title>
        <authorList>
            <person name="Martinez D.A."/>
            <person name="Oliver B.G."/>
            <person name="Graeser Y."/>
            <person name="Goldberg J.M."/>
            <person name="Li W."/>
            <person name="Martinez-Rossi N.M."/>
            <person name="Monod M."/>
            <person name="Shelest E."/>
            <person name="Barton R.C."/>
            <person name="Birch E."/>
            <person name="Brakhage A.A."/>
            <person name="Chen Z."/>
            <person name="Gurr S.J."/>
            <person name="Heiman D."/>
            <person name="Heitman J."/>
            <person name="Kosti I."/>
            <person name="Rossi A."/>
            <person name="Saif S."/>
            <person name="Samalova M."/>
            <person name="Saunders C.W."/>
            <person name="Shea T."/>
            <person name="Summerbell R.C."/>
            <person name="Xu J."/>
            <person name="Young S."/>
            <person name="Zeng Q."/>
            <person name="Birren B.W."/>
            <person name="Cuomo C.A."/>
            <person name="White T.C."/>
        </authorList>
    </citation>
    <scope>NUCLEOTIDE SEQUENCE [LARGE SCALE GENOMIC DNA]</scope>
    <source>
        <strain evidence="10">ATCC MYA-4605 / CBS 113480</strain>
    </source>
</reference>
<evidence type="ECO:0000256" key="1">
    <source>
        <dbReference type="ARBA" id="ARBA00004123"/>
    </source>
</evidence>
<dbReference type="OrthoDB" id="4060227at2759"/>
<feature type="region of interest" description="Disordered" evidence="7">
    <location>
        <begin position="1"/>
        <end position="20"/>
    </location>
</feature>
<sequence length="656" mass="73441">MKRSHEAISPPRINGEESTHSIVAPKISKARACAECKRHKIKCEVKPGETSCTKCLKSGAKCVANDFSQRFVDDDVKYLSVKSSTDILLCSWKAQASNRMQRLEAAVSYLLRENKFPTLSAFDLAHSPGAPSELGSTSNHAPNEIRVNDMNAAKSLDMTRENSQEPMPEEPDLVPAPMGTLYEVTKLRNLRSNQVGKPKSTLMEEDFISRGCISLHEAEELFAYFRRTLNQLLWGGIILVHPDLLSVRRSSSLLAAAILTVSALHIPNRTDTLNKCYNEFVSLIGAATLSRYHTLDDIRARCIGAFWLPDLSWKLSGQAVRIATEINLHHSFLKMTRGQTDQFERAKLWYLIYVCEHHFSIAYGRPPSIHEDAAIKNYETFLQSPSAVPGDVRLIAQVALFVILTEAYRIYGSDTEQALTESDFGQLRSFNRAIEQWRILWQPRSLDNPYVRTYPSKGVVLHYHFARFQLNSLALRAISPNMQFSPERKEAANVAIASAIATLNLVLEEVDLRDAVVGVPIFTHTMITFSAVFLLKVAVIWNTGYLNVDAGRVQHLVERIIDLITRASAGEKHLTRHISRGLGKMLERFKAWNRSAANTSPDTSSMSNTIIDSGTDSSASFTPSNMLISDMVGAYGFNLDEHFLDPYMPSYGFYAT</sequence>
<dbReference type="HOGENOM" id="CLU_011003_0_1_1"/>
<dbReference type="InterPro" id="IPR001138">
    <property type="entry name" value="Zn2Cys6_DnaBD"/>
</dbReference>
<gene>
    <name evidence="9" type="ORF">MCYG_00355</name>
</gene>
<dbReference type="PANTHER" id="PTHR31845:SF17">
    <property type="entry name" value="ZN(II)2CYS6 TRANSCRIPTION FACTOR (EUROFUNG)"/>
    <property type="match status" value="1"/>
</dbReference>
<evidence type="ECO:0000256" key="5">
    <source>
        <dbReference type="ARBA" id="ARBA00023163"/>
    </source>
</evidence>
<evidence type="ECO:0000256" key="3">
    <source>
        <dbReference type="ARBA" id="ARBA00023015"/>
    </source>
</evidence>